<feature type="transmembrane region" description="Helical" evidence="1">
    <location>
        <begin position="85"/>
        <end position="105"/>
    </location>
</feature>
<evidence type="ECO:0000313" key="3">
    <source>
        <dbReference type="Proteomes" id="UP001642409"/>
    </source>
</evidence>
<gene>
    <name evidence="2" type="ORF">HINF_LOCUS5677</name>
</gene>
<organism evidence="2 3">
    <name type="scientific">Hexamita inflata</name>
    <dbReference type="NCBI Taxonomy" id="28002"/>
    <lineage>
        <taxon>Eukaryota</taxon>
        <taxon>Metamonada</taxon>
        <taxon>Diplomonadida</taxon>
        <taxon>Hexamitidae</taxon>
        <taxon>Hexamitinae</taxon>
        <taxon>Hexamita</taxon>
    </lineage>
</organism>
<keyword evidence="1" id="KW-0812">Transmembrane</keyword>
<evidence type="ECO:0000313" key="2">
    <source>
        <dbReference type="EMBL" id="CAL5979530.1"/>
    </source>
</evidence>
<keyword evidence="1" id="KW-1133">Transmembrane helix</keyword>
<dbReference type="EMBL" id="CAXDID020000011">
    <property type="protein sequence ID" value="CAL5979530.1"/>
    <property type="molecule type" value="Genomic_DNA"/>
</dbReference>
<reference evidence="2 3" key="1">
    <citation type="submission" date="2024-07" db="EMBL/GenBank/DDBJ databases">
        <authorList>
            <person name="Akdeniz Z."/>
        </authorList>
    </citation>
    <scope>NUCLEOTIDE SEQUENCE [LARGE SCALE GENOMIC DNA]</scope>
</reference>
<accession>A0ABP1GUI1</accession>
<proteinExistence type="predicted"/>
<keyword evidence="1" id="KW-0472">Membrane</keyword>
<protein>
    <submittedName>
        <fullName evidence="2">Hypothetical_protein</fullName>
    </submittedName>
</protein>
<evidence type="ECO:0000256" key="1">
    <source>
        <dbReference type="SAM" id="Phobius"/>
    </source>
</evidence>
<feature type="transmembrane region" description="Helical" evidence="1">
    <location>
        <begin position="117"/>
        <end position="137"/>
    </location>
</feature>
<comment type="caution">
    <text evidence="2">The sequence shown here is derived from an EMBL/GenBank/DDBJ whole genome shotgun (WGS) entry which is preliminary data.</text>
</comment>
<sequence length="144" mass="16645">MQNNKTQTQILCSQYIVEDSLLRVNEPEQEETDQRVMTLFSAVNLEALCVAADTLVPRFILAISKIVTKITSGQQCQFKLVQTNIIVTLLCNQVWIFLYFVYTVRGYIFSLWMSSSLSLPFSAVCVDFFLVFFLWAFSKFFSVY</sequence>
<name>A0ABP1GUI1_9EUKA</name>
<dbReference type="Proteomes" id="UP001642409">
    <property type="component" value="Unassembled WGS sequence"/>
</dbReference>
<keyword evidence="3" id="KW-1185">Reference proteome</keyword>